<dbReference type="InterPro" id="IPR013211">
    <property type="entry name" value="LVIVD"/>
</dbReference>
<dbReference type="InterPro" id="IPR015943">
    <property type="entry name" value="WD40/YVTN_repeat-like_dom_sf"/>
</dbReference>
<dbReference type="Gene3D" id="2.130.10.10">
    <property type="entry name" value="YVTN repeat-like/Quinoprotein amine dehydrogenase"/>
    <property type="match status" value="1"/>
</dbReference>
<accession>A0A1F7TNZ9</accession>
<dbReference type="Pfam" id="PF08309">
    <property type="entry name" value="LVIVD"/>
    <property type="match status" value="2"/>
</dbReference>
<dbReference type="AlphaFoldDB" id="A0A1F7TNZ9"/>
<organism evidence="1 2">
    <name type="scientific">Candidatus Uhrbacteria bacterium RIFCSPHIGHO2_01_FULL_63_20</name>
    <dbReference type="NCBI Taxonomy" id="1802385"/>
    <lineage>
        <taxon>Bacteria</taxon>
        <taxon>Candidatus Uhriibacteriota</taxon>
    </lineage>
</organism>
<dbReference type="STRING" id="1802385.A2856_04255"/>
<evidence type="ECO:0000313" key="2">
    <source>
        <dbReference type="Proteomes" id="UP000177885"/>
    </source>
</evidence>
<dbReference type="SUPFAM" id="SSF101908">
    <property type="entry name" value="Putative isomerase YbhE"/>
    <property type="match status" value="1"/>
</dbReference>
<gene>
    <name evidence="1" type="ORF">A2856_04255</name>
</gene>
<protein>
    <submittedName>
        <fullName evidence="1">Uncharacterized protein</fullName>
    </submittedName>
</protein>
<reference evidence="1 2" key="1">
    <citation type="journal article" date="2016" name="Nat. Commun.">
        <title>Thousands of microbial genomes shed light on interconnected biogeochemical processes in an aquifer system.</title>
        <authorList>
            <person name="Anantharaman K."/>
            <person name="Brown C.T."/>
            <person name="Hug L.A."/>
            <person name="Sharon I."/>
            <person name="Castelle C.J."/>
            <person name="Probst A.J."/>
            <person name="Thomas B.C."/>
            <person name="Singh A."/>
            <person name="Wilkins M.J."/>
            <person name="Karaoz U."/>
            <person name="Brodie E.L."/>
            <person name="Williams K.H."/>
            <person name="Hubbard S.S."/>
            <person name="Banfield J.F."/>
        </authorList>
    </citation>
    <scope>NUCLEOTIDE SEQUENCE [LARGE SCALE GENOMIC DNA]</scope>
</reference>
<proteinExistence type="predicted"/>
<evidence type="ECO:0000313" key="1">
    <source>
        <dbReference type="EMBL" id="OGL67237.1"/>
    </source>
</evidence>
<name>A0A1F7TNZ9_9BACT</name>
<sequence>MEALIAFALLALVGLGVYVALGSAIAESHAARQRQTAENLMQEGLEAVRQIRDVDFAALTTGTHGLALTGAQWGFSGSSDVSGAFTRTVTVESTVAGIADVSVRVAWSPVPGRFSSVDVATRFTQWRTDPPTSSGCYDSFSGGDWTSPVTLGTGDLGPGNQGTDVIVRYPYAFVSGVAASSAKPDLFVWDVSNPASPSLITSLDIGADGINTLSLSGDTLYAASSNDGKELIVFDVTAPTTPAVLANLNLSGDADALTVIARDEMVVVGRKDGTASEVMFYDMATPSMPSAVASFDVTGDVNDFAADARYVYAVTSNEAQDVLVFDAQDPIEPALASAYNLPDGTNDLSVAYSPPGILFIGNAGNELVAVDASNPLALVETSSVNVGGVVHDIACLTGSVVFTGTNNSTEEFAAFDISDLESIGEFSSLNFPQVATGVDIHGGLVYVAVRSNDALRIIGPGP</sequence>
<comment type="caution">
    <text evidence="1">The sequence shown here is derived from an EMBL/GenBank/DDBJ whole genome shotgun (WGS) entry which is preliminary data.</text>
</comment>
<dbReference type="EMBL" id="MGDT01000003">
    <property type="protein sequence ID" value="OGL67237.1"/>
    <property type="molecule type" value="Genomic_DNA"/>
</dbReference>
<dbReference type="Proteomes" id="UP000177885">
    <property type="component" value="Unassembled WGS sequence"/>
</dbReference>